<accession>T1JT21</accession>
<dbReference type="GO" id="GO:0019752">
    <property type="term" value="P:carboxylic acid metabolic process"/>
    <property type="evidence" value="ECO:0007669"/>
    <property type="project" value="UniProtKB-ARBA"/>
</dbReference>
<name>T1JT21_TETUR</name>
<evidence type="ECO:0000256" key="7">
    <source>
        <dbReference type="ARBA" id="ARBA00044830"/>
    </source>
</evidence>
<evidence type="ECO:0000256" key="8">
    <source>
        <dbReference type="ARBA" id="ARBA00044911"/>
    </source>
</evidence>
<dbReference type="InterPro" id="IPR011234">
    <property type="entry name" value="Fumarylacetoacetase-like_C"/>
</dbReference>
<evidence type="ECO:0000256" key="13">
    <source>
        <dbReference type="ARBA" id="ARBA00047973"/>
    </source>
</evidence>
<comment type="catalytic activity">
    <reaction evidence="13">
        <text>oxaloacetate + H(+) = pyruvate + CO2</text>
        <dbReference type="Rhea" id="RHEA:15641"/>
        <dbReference type="ChEBI" id="CHEBI:15361"/>
        <dbReference type="ChEBI" id="CHEBI:15378"/>
        <dbReference type="ChEBI" id="CHEBI:16452"/>
        <dbReference type="ChEBI" id="CHEBI:16526"/>
        <dbReference type="EC" id="4.1.1.112"/>
    </reaction>
</comment>
<dbReference type="KEGG" id="tut:107368805"/>
<dbReference type="Pfam" id="PF01557">
    <property type="entry name" value="FAA_hydrolase"/>
    <property type="match status" value="1"/>
</dbReference>
<sequence>MRLINFVEFSRKIVGVGRNYLGHVKEMKYAGKPESPVIFLKPPTSFVVNGSSIKYPKECSDLQHEVELAVIIGFKGSDIAENTAWDHVGGYTIALDMTARDWQAKAKEQGMPWSRAKGSDTFCPVGTFIPKEKIPDIENQRIWCSVNGQMRQDGNTKDMIFKIPYIISHISSFFTLEPGDVILTGSPAGTGSVKPGDKIEIGLGDLIKANFSVIAK</sequence>
<dbReference type="AlphaFoldDB" id="T1JT21"/>
<dbReference type="GO" id="GO:0005739">
    <property type="term" value="C:mitochondrion"/>
    <property type="evidence" value="ECO:0007669"/>
    <property type="project" value="TreeGrafter"/>
</dbReference>
<dbReference type="Proteomes" id="UP000015104">
    <property type="component" value="Unassembled WGS sequence"/>
</dbReference>
<dbReference type="EnsemblMetazoa" id="tetur01g12550.1">
    <property type="protein sequence ID" value="tetur01g12550.1"/>
    <property type="gene ID" value="tetur01g12550"/>
</dbReference>
<comment type="similarity">
    <text evidence="1">Belongs to the FAH family.</text>
</comment>
<evidence type="ECO:0000256" key="10">
    <source>
        <dbReference type="ARBA" id="ARBA00044980"/>
    </source>
</evidence>
<evidence type="ECO:0000256" key="3">
    <source>
        <dbReference type="ARBA" id="ARBA00022723"/>
    </source>
</evidence>
<reference evidence="16" key="2">
    <citation type="submission" date="2015-06" db="UniProtKB">
        <authorList>
            <consortium name="EnsemblMetazoa"/>
        </authorList>
    </citation>
    <scope>IDENTIFICATION</scope>
</reference>
<dbReference type="GO" id="GO:0008948">
    <property type="term" value="F:oxaloacetate decarboxylase activity"/>
    <property type="evidence" value="ECO:0007669"/>
    <property type="project" value="UniProtKB-EC"/>
</dbReference>
<evidence type="ECO:0000256" key="5">
    <source>
        <dbReference type="ARBA" id="ARBA00039040"/>
    </source>
</evidence>
<evidence type="ECO:0000256" key="1">
    <source>
        <dbReference type="ARBA" id="ARBA00010211"/>
    </source>
</evidence>
<evidence type="ECO:0000313" key="16">
    <source>
        <dbReference type="EnsemblMetazoa" id="tetur01g12550.1"/>
    </source>
</evidence>
<reference evidence="17" key="1">
    <citation type="submission" date="2011-08" db="EMBL/GenBank/DDBJ databases">
        <authorList>
            <person name="Rombauts S."/>
        </authorList>
    </citation>
    <scope>NUCLEOTIDE SEQUENCE</scope>
    <source>
        <strain evidence="17">London</strain>
    </source>
</reference>
<dbReference type="Gene3D" id="3.90.850.10">
    <property type="entry name" value="Fumarylacetoacetase-like, C-terminal domain"/>
    <property type="match status" value="1"/>
</dbReference>
<evidence type="ECO:0000256" key="6">
    <source>
        <dbReference type="ARBA" id="ARBA00042340"/>
    </source>
</evidence>
<dbReference type="InterPro" id="IPR036663">
    <property type="entry name" value="Fumarylacetoacetase_C_sf"/>
</dbReference>
<dbReference type="EC" id="3.7.1.5" evidence="5"/>
<dbReference type="eggNOG" id="KOG1535">
    <property type="taxonomic scope" value="Eukaryota"/>
</dbReference>
<dbReference type="GO" id="GO:0018773">
    <property type="term" value="F:acetylpyruvate hydrolase activity"/>
    <property type="evidence" value="ECO:0007669"/>
    <property type="project" value="TreeGrafter"/>
</dbReference>
<dbReference type="EMBL" id="CAEY01000470">
    <property type="status" value="NOT_ANNOTATED_CDS"/>
    <property type="molecule type" value="Genomic_DNA"/>
</dbReference>
<comment type="catalytic activity">
    <reaction evidence="11">
        <text>a 3-acylpyruvate + H2O = a carboxylate + pyruvate + H(+)</text>
        <dbReference type="Rhea" id="RHEA:19009"/>
        <dbReference type="ChEBI" id="CHEBI:15361"/>
        <dbReference type="ChEBI" id="CHEBI:15377"/>
        <dbReference type="ChEBI" id="CHEBI:15378"/>
        <dbReference type="ChEBI" id="CHEBI:29067"/>
        <dbReference type="ChEBI" id="CHEBI:57278"/>
        <dbReference type="EC" id="3.7.1.5"/>
    </reaction>
</comment>
<dbReference type="EC" id="5.3.2.2" evidence="9"/>
<evidence type="ECO:0000256" key="4">
    <source>
        <dbReference type="ARBA" id="ARBA00032305"/>
    </source>
</evidence>
<dbReference type="SUPFAM" id="SSF56529">
    <property type="entry name" value="FAH"/>
    <property type="match status" value="1"/>
</dbReference>
<dbReference type="OrthoDB" id="411064at2759"/>
<organism evidence="16 17">
    <name type="scientific">Tetranychus urticae</name>
    <name type="common">Two-spotted spider mite</name>
    <dbReference type="NCBI Taxonomy" id="32264"/>
    <lineage>
        <taxon>Eukaryota</taxon>
        <taxon>Metazoa</taxon>
        <taxon>Ecdysozoa</taxon>
        <taxon>Arthropoda</taxon>
        <taxon>Chelicerata</taxon>
        <taxon>Arachnida</taxon>
        <taxon>Acari</taxon>
        <taxon>Acariformes</taxon>
        <taxon>Trombidiformes</taxon>
        <taxon>Prostigmata</taxon>
        <taxon>Eleutherengona</taxon>
        <taxon>Raphignathae</taxon>
        <taxon>Tetranychoidea</taxon>
        <taxon>Tetranychidae</taxon>
        <taxon>Tetranychus</taxon>
    </lineage>
</organism>
<feature type="domain" description="Fumarylacetoacetase-like C-terminal" evidence="15">
    <location>
        <begin position="12"/>
        <end position="207"/>
    </location>
</feature>
<gene>
    <name evidence="16" type="primary">107368805</name>
</gene>
<dbReference type="OMA" id="NCRKVIC"/>
<comment type="catalytic activity">
    <reaction evidence="8">
        <text>oxaloacetate = enol-oxaloacetate</text>
        <dbReference type="Rhea" id="RHEA:16021"/>
        <dbReference type="ChEBI" id="CHEBI:16452"/>
        <dbReference type="ChEBI" id="CHEBI:17479"/>
        <dbReference type="EC" id="5.3.2.2"/>
    </reaction>
    <physiologicalReaction direction="right-to-left" evidence="8">
        <dbReference type="Rhea" id="RHEA:16023"/>
    </physiologicalReaction>
</comment>
<dbReference type="EC" id="4.1.1.112" evidence="2"/>
<protein>
    <recommendedName>
        <fullName evidence="10">Oxaloacetate tautomerase FAHD1, mitochondrial</fullName>
        <ecNumber evidence="5">3.7.1.5</ecNumber>
        <ecNumber evidence="2">4.1.1.112</ecNumber>
        <ecNumber evidence="9">5.3.2.2</ecNumber>
    </recommendedName>
    <alternativeName>
        <fullName evidence="7">Acylpyruvase FAHD1</fullName>
    </alternativeName>
    <alternativeName>
        <fullName evidence="6">Fumarylacetoacetate hydrolase domain-containing protein 1</fullName>
    </alternativeName>
    <alternativeName>
        <fullName evidence="4">Oxaloacetate decarboxylase</fullName>
    </alternativeName>
</protein>
<proteinExistence type="inferred from homology"/>
<dbReference type="HOGENOM" id="CLU_028458_5_0_1"/>
<keyword evidence="3" id="KW-0479">Metal-binding</keyword>
<evidence type="ECO:0000256" key="12">
    <source>
        <dbReference type="ARBA" id="ARBA00047963"/>
    </source>
</evidence>
<comment type="catalytic activity">
    <reaction evidence="14">
        <text>acetylpyruvate + H2O = acetate + pyruvate + H(+)</text>
        <dbReference type="Rhea" id="RHEA:16097"/>
        <dbReference type="ChEBI" id="CHEBI:15360"/>
        <dbReference type="ChEBI" id="CHEBI:15361"/>
        <dbReference type="ChEBI" id="CHEBI:15377"/>
        <dbReference type="ChEBI" id="CHEBI:15378"/>
        <dbReference type="ChEBI" id="CHEBI:30089"/>
    </reaction>
</comment>
<dbReference type="PANTHER" id="PTHR11820">
    <property type="entry name" value="ACYLPYRUVASE"/>
    <property type="match status" value="1"/>
</dbReference>
<dbReference type="GO" id="GO:0047621">
    <property type="term" value="F:acylpyruvate hydrolase activity"/>
    <property type="evidence" value="ECO:0007669"/>
    <property type="project" value="UniProtKB-EC"/>
</dbReference>
<evidence type="ECO:0000256" key="11">
    <source>
        <dbReference type="ARBA" id="ARBA00047858"/>
    </source>
</evidence>
<dbReference type="FunFam" id="3.90.850.10:FF:000003">
    <property type="entry name" value="Fumarylacetoacetate hydrolase domain-containing 1"/>
    <property type="match status" value="1"/>
</dbReference>
<evidence type="ECO:0000313" key="17">
    <source>
        <dbReference type="Proteomes" id="UP000015104"/>
    </source>
</evidence>
<comment type="catalytic activity">
    <reaction evidence="12">
        <text>3-fumarylpyruvate + H2O = fumarate + pyruvate + H(+)</text>
        <dbReference type="Rhea" id="RHEA:26168"/>
        <dbReference type="ChEBI" id="CHEBI:15361"/>
        <dbReference type="ChEBI" id="CHEBI:15377"/>
        <dbReference type="ChEBI" id="CHEBI:15378"/>
        <dbReference type="ChEBI" id="CHEBI:16854"/>
        <dbReference type="ChEBI" id="CHEBI:29806"/>
    </reaction>
</comment>
<dbReference type="GO" id="GO:0046872">
    <property type="term" value="F:metal ion binding"/>
    <property type="evidence" value="ECO:0007669"/>
    <property type="project" value="UniProtKB-KW"/>
</dbReference>
<evidence type="ECO:0000256" key="14">
    <source>
        <dbReference type="ARBA" id="ARBA00048846"/>
    </source>
</evidence>
<keyword evidence="17" id="KW-1185">Reference proteome</keyword>
<evidence type="ECO:0000256" key="2">
    <source>
        <dbReference type="ARBA" id="ARBA00012947"/>
    </source>
</evidence>
<dbReference type="STRING" id="32264.T1JT21"/>
<dbReference type="GO" id="GO:0050163">
    <property type="term" value="F:oxaloacetate tautomerase activity"/>
    <property type="evidence" value="ECO:0007669"/>
    <property type="project" value="UniProtKB-EC"/>
</dbReference>
<dbReference type="PANTHER" id="PTHR11820:SF7">
    <property type="entry name" value="ACYLPYRUVASE FAHD1, MITOCHONDRIAL"/>
    <property type="match status" value="1"/>
</dbReference>
<evidence type="ECO:0000256" key="9">
    <source>
        <dbReference type="ARBA" id="ARBA00044973"/>
    </source>
</evidence>
<evidence type="ECO:0000259" key="15">
    <source>
        <dbReference type="Pfam" id="PF01557"/>
    </source>
</evidence>